<evidence type="ECO:0000256" key="4">
    <source>
        <dbReference type="ARBA" id="ARBA00022825"/>
    </source>
</evidence>
<sequence length="316" mass="33483">MKSYLRASGLLFNQPLMVTPDVLELGVRWANQVMNLNIINLGPSAAPAMRMDDNEGSAAQMREPDTDRRGPPSTGVAVIPVHGVLVPRTANLEMCETMTSYEGLRRDIRAAINDPTIERIALDIDSPGGSVAGAFELATDIRAMSAQKPITGVVNFMGYSGGYLIASACSEIVVSRTSGVGSIGVIASHMDRAALNEKLGVKVTTVFAGAHKNDLTPHEPISEQSLRVLTDLVNEGYEMFVSAVAEYRGMTAAAVRATEAGLYRGDAAIKAGLADRLQSPQDAIDGIAHAVASDRARRSGPRIGVRAAALQIQSQL</sequence>
<dbReference type="SUPFAM" id="SSF52096">
    <property type="entry name" value="ClpP/crotonase"/>
    <property type="match status" value="1"/>
</dbReference>
<dbReference type="Proteomes" id="UP001242732">
    <property type="component" value="Chromosome"/>
</dbReference>
<name>A0ABY9AL04_PARCI</name>
<organism evidence="7 8">
    <name type="scientific">Paracidovorax citrulli</name>
    <name type="common">Acidovorax citrulli</name>
    <dbReference type="NCBI Taxonomy" id="80869"/>
    <lineage>
        <taxon>Bacteria</taxon>
        <taxon>Pseudomonadati</taxon>
        <taxon>Pseudomonadota</taxon>
        <taxon>Betaproteobacteria</taxon>
        <taxon>Burkholderiales</taxon>
        <taxon>Comamonadaceae</taxon>
        <taxon>Paracidovorax</taxon>
    </lineage>
</organism>
<dbReference type="CDD" id="cd07022">
    <property type="entry name" value="S49_Sppa_36K_type"/>
    <property type="match status" value="1"/>
</dbReference>
<dbReference type="RefSeq" id="WP_011794753.1">
    <property type="nucleotide sequence ID" value="NZ_CP023687.1"/>
</dbReference>
<evidence type="ECO:0000256" key="1">
    <source>
        <dbReference type="ARBA" id="ARBA00008683"/>
    </source>
</evidence>
<dbReference type="PANTHER" id="PTHR33209">
    <property type="entry name" value="PROTEASE 4"/>
    <property type="match status" value="1"/>
</dbReference>
<keyword evidence="2" id="KW-0645">Protease</keyword>
<dbReference type="InterPro" id="IPR002142">
    <property type="entry name" value="Peptidase_S49"/>
</dbReference>
<evidence type="ECO:0000256" key="3">
    <source>
        <dbReference type="ARBA" id="ARBA00022801"/>
    </source>
</evidence>
<feature type="domain" description="Peptidase S49" evidence="6">
    <location>
        <begin position="144"/>
        <end position="289"/>
    </location>
</feature>
<comment type="similarity">
    <text evidence="1">Belongs to the peptidase S49 family.</text>
</comment>
<dbReference type="Gene3D" id="3.90.226.10">
    <property type="entry name" value="2-enoyl-CoA Hydratase, Chain A, domain 1"/>
    <property type="match status" value="1"/>
</dbReference>
<keyword evidence="3" id="KW-0378">Hydrolase</keyword>
<feature type="region of interest" description="Disordered" evidence="5">
    <location>
        <begin position="49"/>
        <end position="74"/>
    </location>
</feature>
<evidence type="ECO:0000256" key="5">
    <source>
        <dbReference type="SAM" id="MobiDB-lite"/>
    </source>
</evidence>
<dbReference type="EMBL" id="CP127363">
    <property type="protein sequence ID" value="WIY47463.1"/>
    <property type="molecule type" value="Genomic_DNA"/>
</dbReference>
<keyword evidence="8" id="KW-1185">Reference proteome</keyword>
<evidence type="ECO:0000313" key="7">
    <source>
        <dbReference type="EMBL" id="WIY47463.1"/>
    </source>
</evidence>
<evidence type="ECO:0000256" key="2">
    <source>
        <dbReference type="ARBA" id="ARBA00022670"/>
    </source>
</evidence>
<protein>
    <submittedName>
        <fullName evidence="7">S49 family peptidase</fullName>
    </submittedName>
</protein>
<gene>
    <name evidence="7" type="ORF">QRO08_16675</name>
</gene>
<dbReference type="PANTHER" id="PTHR33209:SF1">
    <property type="entry name" value="PEPTIDASE S49 DOMAIN-CONTAINING PROTEIN"/>
    <property type="match status" value="1"/>
</dbReference>
<dbReference type="Pfam" id="PF01343">
    <property type="entry name" value="Peptidase_S49"/>
    <property type="match status" value="1"/>
</dbReference>
<keyword evidence="4" id="KW-0720">Serine protease</keyword>
<accession>A0ABY9AL04</accession>
<dbReference type="Gene3D" id="6.20.330.10">
    <property type="match status" value="1"/>
</dbReference>
<evidence type="ECO:0000313" key="8">
    <source>
        <dbReference type="Proteomes" id="UP001242732"/>
    </source>
</evidence>
<dbReference type="InterPro" id="IPR029045">
    <property type="entry name" value="ClpP/crotonase-like_dom_sf"/>
</dbReference>
<dbReference type="InterPro" id="IPR033855">
    <property type="entry name" value="Protein_C"/>
</dbReference>
<proteinExistence type="inferred from homology"/>
<evidence type="ECO:0000259" key="6">
    <source>
        <dbReference type="Pfam" id="PF01343"/>
    </source>
</evidence>
<reference evidence="7 8" key="1">
    <citation type="submission" date="2023-06" db="EMBL/GenBank/DDBJ databases">
        <authorList>
            <person name="Ham H."/>
            <person name="Park D.S."/>
        </authorList>
    </citation>
    <scope>NUCLEOTIDE SEQUENCE [LARGE SCALE GENOMIC DNA]</scope>
    <source>
        <strain evidence="7 8">KACC 17005</strain>
    </source>
</reference>